<dbReference type="Proteomes" id="UP000319502">
    <property type="component" value="Unassembled WGS sequence"/>
</dbReference>
<dbReference type="OrthoDB" id="385012at2"/>
<keyword evidence="2" id="KW-1003">Cell membrane</keyword>
<organism evidence="8 9">
    <name type="scientific">Denitromonas halophila</name>
    <dbReference type="NCBI Taxonomy" id="1629404"/>
    <lineage>
        <taxon>Bacteria</taxon>
        <taxon>Pseudomonadati</taxon>
        <taxon>Pseudomonadota</taxon>
        <taxon>Betaproteobacteria</taxon>
        <taxon>Rhodocyclales</taxon>
        <taxon>Zoogloeaceae</taxon>
        <taxon>Denitromonas</taxon>
    </lineage>
</organism>
<dbReference type="Pfam" id="PF03788">
    <property type="entry name" value="LrgA"/>
    <property type="match status" value="1"/>
</dbReference>
<proteinExistence type="predicted"/>
<comment type="caution">
    <text evidence="8">The sequence shown here is derived from an EMBL/GenBank/DDBJ whole genome shotgun (WGS) entry which is preliminary data.</text>
</comment>
<evidence type="ECO:0000313" key="9">
    <source>
        <dbReference type="Proteomes" id="UP000318349"/>
    </source>
</evidence>
<sequence>MLNAITLLLVFQLAGEVIARGLGIPLPGPVLGMALLFVALILRGGPGKNLQATANGLLGHLSLLFVPAGAGIMLHADRLASEWQALLAALVISTLAALAVSALVLTVILRRRGSGS</sequence>
<keyword evidence="10" id="KW-1185">Reference proteome</keyword>
<comment type="subcellular location">
    <subcellularLocation>
        <location evidence="1">Cell membrane</location>
        <topology evidence="1">Multi-pass membrane protein</topology>
    </subcellularLocation>
</comment>
<gene>
    <name evidence="8" type="ORF">FHP89_19790</name>
    <name evidence="7" type="ORF">FHP91_19885</name>
</gene>
<evidence type="ECO:0000256" key="1">
    <source>
        <dbReference type="ARBA" id="ARBA00004651"/>
    </source>
</evidence>
<keyword evidence="5 6" id="KW-0472">Membrane</keyword>
<dbReference type="EMBL" id="VMNK01000021">
    <property type="protein sequence ID" value="TVO51206.1"/>
    <property type="molecule type" value="Genomic_DNA"/>
</dbReference>
<name>A0A557RDA4_9RHOO</name>
<dbReference type="EMBL" id="VMNI01000025">
    <property type="protein sequence ID" value="TVO71654.1"/>
    <property type="molecule type" value="Genomic_DNA"/>
</dbReference>
<dbReference type="PANTHER" id="PTHR33931">
    <property type="entry name" value="HOLIN-LIKE PROTEIN CIDA-RELATED"/>
    <property type="match status" value="1"/>
</dbReference>
<dbReference type="InterPro" id="IPR005538">
    <property type="entry name" value="LrgA/CidA"/>
</dbReference>
<reference evidence="9 10" key="1">
    <citation type="submission" date="2019-07" db="EMBL/GenBank/DDBJ databases">
        <title>The pathways for chlorine oxyanion respiration interact through the shared metabolite chlorate.</title>
        <authorList>
            <person name="Barnum T.P."/>
            <person name="Cheng Y."/>
            <person name="Hill K.A."/>
            <person name="Lucas L.N."/>
            <person name="Carlson H.K."/>
            <person name="Coates J.D."/>
        </authorList>
    </citation>
    <scope>NUCLEOTIDE SEQUENCE [LARGE SCALE GENOMIC DNA]</scope>
    <source>
        <strain evidence="8 9">SFB-1</strain>
        <strain evidence="7 10">SFB-3</strain>
    </source>
</reference>
<evidence type="ECO:0000256" key="4">
    <source>
        <dbReference type="ARBA" id="ARBA00022989"/>
    </source>
</evidence>
<dbReference type="PANTHER" id="PTHR33931:SF2">
    <property type="entry name" value="HOLIN-LIKE PROTEIN CIDA"/>
    <property type="match status" value="1"/>
</dbReference>
<evidence type="ECO:0000313" key="10">
    <source>
        <dbReference type="Proteomes" id="UP000319502"/>
    </source>
</evidence>
<feature type="transmembrane region" description="Helical" evidence="6">
    <location>
        <begin position="29"/>
        <end position="45"/>
    </location>
</feature>
<keyword evidence="3 6" id="KW-0812">Transmembrane</keyword>
<evidence type="ECO:0000313" key="8">
    <source>
        <dbReference type="EMBL" id="TVO71654.1"/>
    </source>
</evidence>
<feature type="transmembrane region" description="Helical" evidence="6">
    <location>
        <begin position="57"/>
        <end position="74"/>
    </location>
</feature>
<evidence type="ECO:0000256" key="5">
    <source>
        <dbReference type="ARBA" id="ARBA00023136"/>
    </source>
</evidence>
<feature type="transmembrane region" description="Helical" evidence="6">
    <location>
        <begin position="86"/>
        <end position="109"/>
    </location>
</feature>
<evidence type="ECO:0000256" key="2">
    <source>
        <dbReference type="ARBA" id="ARBA00022475"/>
    </source>
</evidence>
<dbReference type="GO" id="GO:0005886">
    <property type="term" value="C:plasma membrane"/>
    <property type="evidence" value="ECO:0007669"/>
    <property type="project" value="UniProtKB-SubCell"/>
</dbReference>
<dbReference type="RefSeq" id="WP_144178973.1">
    <property type="nucleotide sequence ID" value="NZ_VMNK01000021.1"/>
</dbReference>
<protein>
    <submittedName>
        <fullName evidence="8">CidA/LrgA family protein</fullName>
    </submittedName>
</protein>
<accession>A0A557RDA4</accession>
<evidence type="ECO:0000256" key="6">
    <source>
        <dbReference type="SAM" id="Phobius"/>
    </source>
</evidence>
<dbReference type="AlphaFoldDB" id="A0A557RDA4"/>
<keyword evidence="4 6" id="KW-1133">Transmembrane helix</keyword>
<evidence type="ECO:0000256" key="3">
    <source>
        <dbReference type="ARBA" id="ARBA00022692"/>
    </source>
</evidence>
<evidence type="ECO:0000313" key="7">
    <source>
        <dbReference type="EMBL" id="TVO51206.1"/>
    </source>
</evidence>
<dbReference type="Proteomes" id="UP000318349">
    <property type="component" value="Unassembled WGS sequence"/>
</dbReference>